<organism evidence="3 4">
    <name type="scientific">Hymenobacter mellowenesis</name>
    <dbReference type="NCBI Taxonomy" id="3063995"/>
    <lineage>
        <taxon>Bacteria</taxon>
        <taxon>Pseudomonadati</taxon>
        <taxon>Bacteroidota</taxon>
        <taxon>Cytophagia</taxon>
        <taxon>Cytophagales</taxon>
        <taxon>Hymenobacteraceae</taxon>
        <taxon>Hymenobacter</taxon>
    </lineage>
</organism>
<proteinExistence type="predicted"/>
<dbReference type="Proteomes" id="UP001167796">
    <property type="component" value="Unassembled WGS sequence"/>
</dbReference>
<dbReference type="EMBL" id="JAUQSX010000001">
    <property type="protein sequence ID" value="MDO7845423.1"/>
    <property type="molecule type" value="Genomic_DNA"/>
</dbReference>
<feature type="chain" id="PRO_5046942453" evidence="2">
    <location>
        <begin position="24"/>
        <end position="384"/>
    </location>
</feature>
<dbReference type="RefSeq" id="WP_305010108.1">
    <property type="nucleotide sequence ID" value="NZ_JAUQSX010000001.1"/>
</dbReference>
<feature type="signal peptide" evidence="2">
    <location>
        <begin position="1"/>
        <end position="23"/>
    </location>
</feature>
<keyword evidence="4" id="KW-1185">Reference proteome</keyword>
<evidence type="ECO:0000313" key="3">
    <source>
        <dbReference type="EMBL" id="MDO7845423.1"/>
    </source>
</evidence>
<reference evidence="3" key="1">
    <citation type="submission" date="2023-07" db="EMBL/GenBank/DDBJ databases">
        <authorList>
            <person name="Kim M.K."/>
        </authorList>
    </citation>
    <scope>NUCLEOTIDE SEQUENCE</scope>
    <source>
        <strain evidence="3">M29</strain>
    </source>
</reference>
<evidence type="ECO:0000256" key="2">
    <source>
        <dbReference type="SAM" id="SignalP"/>
    </source>
</evidence>
<evidence type="ECO:0000256" key="1">
    <source>
        <dbReference type="SAM" id="MobiDB-lite"/>
    </source>
</evidence>
<protein>
    <submittedName>
        <fullName evidence="3">Uncharacterized protein</fullName>
    </submittedName>
</protein>
<name>A0ABT9A6G2_9BACT</name>
<feature type="region of interest" description="Disordered" evidence="1">
    <location>
        <begin position="111"/>
        <end position="133"/>
    </location>
</feature>
<comment type="caution">
    <text evidence="3">The sequence shown here is derived from an EMBL/GenBank/DDBJ whole genome shotgun (WGS) entry which is preliminary data.</text>
</comment>
<sequence length="384" mass="40599">MHSTLRTFFCSLPLALASLSALAQTPAERVIIVSPVVGEVIDGAEKARFGLFPYYSADSFQDARFLRALAPDSAITLRTRLRDGRQVAKPFTFAEFQAAHDLIERRQRELDANPQPAAGTASSSQGTPELPGRSYSIELRSGTTFTGVLQTTAPDALEFMTKDLGLVTVQRSNLKRLSLLTTEQAAKGYTDAGNGTRIFFAPTARNLRQGEGYLQDIDIILVGVNYGITDNISVGALVPLLPGVGGNVFAITPKVSGQISEKFSIGAGALYARAFGVGGGVAYGVGTYGTADDNATLGLGYGFADGKGASSSPVLLLGGAKRLSRGFSVLNETYIFSEGLAGLVGGRLQGERYGGSLGFLYGSGYIGGIYPAYLELTYRFGKHK</sequence>
<accession>A0ABT9A6G2</accession>
<keyword evidence="2" id="KW-0732">Signal</keyword>
<evidence type="ECO:0000313" key="4">
    <source>
        <dbReference type="Proteomes" id="UP001167796"/>
    </source>
</evidence>
<gene>
    <name evidence="3" type="ORF">Q5H92_03570</name>
</gene>